<gene>
    <name evidence="1" type="ORF">Tci_045337</name>
</gene>
<dbReference type="AlphaFoldDB" id="A0A6L2MIU5"/>
<proteinExistence type="predicted"/>
<organism evidence="1">
    <name type="scientific">Tanacetum cinerariifolium</name>
    <name type="common">Dalmatian daisy</name>
    <name type="synonym">Chrysanthemum cinerariifolium</name>
    <dbReference type="NCBI Taxonomy" id="118510"/>
    <lineage>
        <taxon>Eukaryota</taxon>
        <taxon>Viridiplantae</taxon>
        <taxon>Streptophyta</taxon>
        <taxon>Embryophyta</taxon>
        <taxon>Tracheophyta</taxon>
        <taxon>Spermatophyta</taxon>
        <taxon>Magnoliopsida</taxon>
        <taxon>eudicotyledons</taxon>
        <taxon>Gunneridae</taxon>
        <taxon>Pentapetalae</taxon>
        <taxon>asterids</taxon>
        <taxon>campanulids</taxon>
        <taxon>Asterales</taxon>
        <taxon>Asteraceae</taxon>
        <taxon>Asteroideae</taxon>
        <taxon>Anthemideae</taxon>
        <taxon>Anthemidinae</taxon>
        <taxon>Tanacetum</taxon>
    </lineage>
</organism>
<protein>
    <submittedName>
        <fullName evidence="1">Uncharacterized protein</fullName>
    </submittedName>
</protein>
<dbReference type="EMBL" id="BKCJ010006673">
    <property type="protein sequence ID" value="GEU73359.1"/>
    <property type="molecule type" value="Genomic_DNA"/>
</dbReference>
<sequence length="193" mass="21734">MYVYTSRLKQADINDLIVKYRILHDLHPCFPPPNDQMSDLPSNAIGVYHRIFDFSSVRIPFSTFLLAEGPKLKSKAHNLGRVIQKRIIINSIPHASSGAQSDADEVLENDLKQEDDARERHNQDMKHDDDDVVVEVMYVQPLRFIEASKGRDIVAQAIPLPTKDQTKDVPRDSSVGDLGNQGNLCSLMLILNS</sequence>
<evidence type="ECO:0000313" key="1">
    <source>
        <dbReference type="EMBL" id="GEU73359.1"/>
    </source>
</evidence>
<reference evidence="1" key="1">
    <citation type="journal article" date="2019" name="Sci. Rep.">
        <title>Draft genome of Tanacetum cinerariifolium, the natural source of mosquito coil.</title>
        <authorList>
            <person name="Yamashiro T."/>
            <person name="Shiraishi A."/>
            <person name="Satake H."/>
            <person name="Nakayama K."/>
        </authorList>
    </citation>
    <scope>NUCLEOTIDE SEQUENCE</scope>
</reference>
<accession>A0A6L2MIU5</accession>
<comment type="caution">
    <text evidence="1">The sequence shown here is derived from an EMBL/GenBank/DDBJ whole genome shotgun (WGS) entry which is preliminary data.</text>
</comment>
<name>A0A6L2MIU5_TANCI</name>